<dbReference type="HOGENOM" id="CLU_537878_0_0_1"/>
<dbReference type="EMBL" id="KI392446">
    <property type="protein sequence ID" value="ERN16425.1"/>
    <property type="molecule type" value="Genomic_DNA"/>
</dbReference>
<dbReference type="AlphaFoldDB" id="U5D2E4"/>
<dbReference type="Proteomes" id="UP000017836">
    <property type="component" value="Unassembled WGS sequence"/>
</dbReference>
<gene>
    <name evidence="1" type="ORF">AMTR_s00052p00159030</name>
</gene>
<dbReference type="Pfam" id="PF00560">
    <property type="entry name" value="LRR_1"/>
    <property type="match status" value="1"/>
</dbReference>
<organism evidence="1 2">
    <name type="scientific">Amborella trichopoda</name>
    <dbReference type="NCBI Taxonomy" id="13333"/>
    <lineage>
        <taxon>Eukaryota</taxon>
        <taxon>Viridiplantae</taxon>
        <taxon>Streptophyta</taxon>
        <taxon>Embryophyta</taxon>
        <taxon>Tracheophyta</taxon>
        <taxon>Spermatophyta</taxon>
        <taxon>Magnoliopsida</taxon>
        <taxon>Amborellales</taxon>
        <taxon>Amborellaceae</taxon>
        <taxon>Amborella</taxon>
    </lineage>
</organism>
<proteinExistence type="predicted"/>
<protein>
    <submittedName>
        <fullName evidence="1">Uncharacterized protein</fullName>
    </submittedName>
</protein>
<evidence type="ECO:0000313" key="1">
    <source>
        <dbReference type="EMBL" id="ERN16425.1"/>
    </source>
</evidence>
<sequence>MLGLLVNLEELDVSGGSWRVPPLVGTTSSEVGYEQLQELPENFGNLTSLRTLNLSYNSNLTKLPYTFSRLCSLEELFARDCSLQGVIDDDFEKLSKLKKLDLYGNKNIQGVPRSMKGLSQLKEINITYCTQLVTIPELPTSLECLEAGGCSKVQTMLELSPLSHLKILELASFEQLMTIPELPTSLKYLSASGCISLKTLPQLSHISELEELDISGCEQLLAIPELPTSLQVLKACGCHSLQTLPKLSHLLELRELGSSHHFESFKGSQLHIVTSYTQPLSPSQLQNLNLTNCKGLIETQGLSGLKSLKQLHLNGCRPHALRDQRLAKETFAGLDRLSVPGSKVPNWFKSKWTMQDSGNPYWPSLSYRVSGAPDEGICVRGVMVCFVAHFSCTHNSHCMELLMKSEYGVDCNTEVFYIYPGSHQHDIYFYHLQRGQTLNLPSRLKNGDEVALVKRKFEGEIEADCNYLMEAGFHLVFESEDTDDSIPKDSEDSISEKLAFFNSLFVQ</sequence>
<dbReference type="PANTHER" id="PTHR16083:SF83">
    <property type="entry name" value="LEUCINE-RICH REPEAT-CONTAINING PROTEIN 40"/>
    <property type="match status" value="1"/>
</dbReference>
<dbReference type="InterPro" id="IPR032675">
    <property type="entry name" value="LRR_dom_sf"/>
</dbReference>
<dbReference type="OMA" id="NCHELTE"/>
<evidence type="ECO:0000313" key="2">
    <source>
        <dbReference type="Proteomes" id="UP000017836"/>
    </source>
</evidence>
<reference evidence="2" key="1">
    <citation type="journal article" date="2013" name="Science">
        <title>The Amborella genome and the evolution of flowering plants.</title>
        <authorList>
            <consortium name="Amborella Genome Project"/>
        </authorList>
    </citation>
    <scope>NUCLEOTIDE SEQUENCE [LARGE SCALE GENOMIC DNA]</scope>
</reference>
<dbReference type="InterPro" id="IPR001611">
    <property type="entry name" value="Leu-rich_rpt"/>
</dbReference>
<name>U5D2E4_AMBTC</name>
<accession>U5D2E4</accession>
<dbReference type="PANTHER" id="PTHR16083">
    <property type="entry name" value="LEUCINE RICH REPEAT CONTAINING PROTEIN"/>
    <property type="match status" value="1"/>
</dbReference>
<dbReference type="SUPFAM" id="SSF52058">
    <property type="entry name" value="L domain-like"/>
    <property type="match status" value="1"/>
</dbReference>
<keyword evidence="2" id="KW-1185">Reference proteome</keyword>
<dbReference type="Gene3D" id="3.80.10.10">
    <property type="entry name" value="Ribonuclease Inhibitor"/>
    <property type="match status" value="2"/>
</dbReference>
<dbReference type="Gramene" id="ERN16425">
    <property type="protein sequence ID" value="ERN16425"/>
    <property type="gene ID" value="AMTR_s00052p00159030"/>
</dbReference>